<dbReference type="Proteomes" id="UP000018840">
    <property type="component" value="Unassembled WGS sequence"/>
</dbReference>
<evidence type="ECO:0000313" key="8">
    <source>
        <dbReference type="EMBL" id="ETI87742.1"/>
    </source>
</evidence>
<evidence type="ECO:0000256" key="4">
    <source>
        <dbReference type="ARBA" id="ARBA00022840"/>
    </source>
</evidence>
<organism evidence="8 9">
    <name type="scientific">Negativicoccus succinicivorans DORA_17_25</name>
    <dbReference type="NCBI Taxonomy" id="1403945"/>
    <lineage>
        <taxon>Bacteria</taxon>
        <taxon>Bacillati</taxon>
        <taxon>Bacillota</taxon>
        <taxon>Negativicutes</taxon>
        <taxon>Veillonellales</taxon>
        <taxon>Veillonellaceae</taxon>
        <taxon>Negativicoccus</taxon>
    </lineage>
</organism>
<evidence type="ECO:0000256" key="6">
    <source>
        <dbReference type="ARBA" id="ARBA00048178"/>
    </source>
</evidence>
<name>W1U1R2_9FIRM</name>
<evidence type="ECO:0000256" key="2">
    <source>
        <dbReference type="ARBA" id="ARBA00011963"/>
    </source>
</evidence>
<dbReference type="EC" id="2.7.1.176" evidence="2"/>
<gene>
    <name evidence="8" type="ORF">Q612_NSC00213G0005</name>
</gene>
<dbReference type="AlphaFoldDB" id="W1U1R2"/>
<evidence type="ECO:0000256" key="1">
    <source>
        <dbReference type="ARBA" id="ARBA00009104"/>
    </source>
</evidence>
<dbReference type="InterPro" id="IPR010488">
    <property type="entry name" value="Zeta_toxin_domain"/>
</dbReference>
<proteinExistence type="inferred from homology"/>
<dbReference type="InterPro" id="IPR027417">
    <property type="entry name" value="P-loop_NTPase"/>
</dbReference>
<comment type="catalytic activity">
    <reaction evidence="6">
        <text>UDP-N-acetyl-alpha-D-glucosamine + ATP = UDP-N-acetyl-alpha-D-glucosamine 3'-phosphate + ADP + H(+)</text>
        <dbReference type="Rhea" id="RHEA:32671"/>
        <dbReference type="ChEBI" id="CHEBI:15378"/>
        <dbReference type="ChEBI" id="CHEBI:30616"/>
        <dbReference type="ChEBI" id="CHEBI:57705"/>
        <dbReference type="ChEBI" id="CHEBI:64353"/>
        <dbReference type="ChEBI" id="CHEBI:456216"/>
        <dbReference type="EC" id="2.7.1.176"/>
    </reaction>
</comment>
<feature type="domain" description="Zeta toxin" evidence="7">
    <location>
        <begin position="146"/>
        <end position="333"/>
    </location>
</feature>
<dbReference type="Gene3D" id="3.40.50.300">
    <property type="entry name" value="P-loop containing nucleotide triphosphate hydrolases"/>
    <property type="match status" value="1"/>
</dbReference>
<comment type="similarity">
    <text evidence="1">Belongs to the zeta toxin family.</text>
</comment>
<dbReference type="GO" id="GO:0005524">
    <property type="term" value="F:ATP binding"/>
    <property type="evidence" value="ECO:0007669"/>
    <property type="project" value="UniProtKB-KW"/>
</dbReference>
<dbReference type="SUPFAM" id="SSF52540">
    <property type="entry name" value="P-loop containing nucleoside triphosphate hydrolases"/>
    <property type="match status" value="1"/>
</dbReference>
<evidence type="ECO:0000256" key="3">
    <source>
        <dbReference type="ARBA" id="ARBA00022741"/>
    </source>
</evidence>
<sequence length="354" mass="40741">MHRMPYSQKTLQQLEKAADQVPPGIQLEVNAEIFVTVRNMLVADPQSGSRKQRHMERLGELIRRTVAAIAEIEERRGYGISVEEQVAMLEEALAIMDVYLPEIFFEEIAKPDIDFVPPAPESTYDRAQADFVFATRVWPIIAGNKPKNVERPIAYLIGGQPGSGKSRMASTVIDNREHQLIHGDPDTLFGFHPHYQELQEKYGLYSIYITQHFADYMAEKAFQQAVAERRHLLIESNCTDPEEILAKLKLLQDSGYYVIVKFRATPRLESWQSLQQLYQQQLIKAPALARMMSPEYHDWACDKFVETALAVHHEHRYDRLVVKSEKGLLYDSDDSPTESVAELLRERLRRGEEE</sequence>
<dbReference type="EMBL" id="AZMC01000213">
    <property type="protein sequence ID" value="ETI87742.1"/>
    <property type="molecule type" value="Genomic_DNA"/>
</dbReference>
<evidence type="ECO:0000259" key="7">
    <source>
        <dbReference type="Pfam" id="PF06414"/>
    </source>
</evidence>
<keyword evidence="4" id="KW-0067">ATP-binding</keyword>
<protein>
    <recommendedName>
        <fullName evidence="5">UDP-N-acetylglucosamine kinase</fullName>
        <ecNumber evidence="2">2.7.1.176</ecNumber>
    </recommendedName>
    <alternativeName>
        <fullName evidence="5">UDP-N-acetylglucosamine kinase</fullName>
    </alternativeName>
</protein>
<comment type="caution">
    <text evidence="8">The sequence shown here is derived from an EMBL/GenBank/DDBJ whole genome shotgun (WGS) entry which is preliminary data.</text>
</comment>
<accession>W1U1R2</accession>
<keyword evidence="3" id="KW-0547">Nucleotide-binding</keyword>
<dbReference type="GO" id="GO:0016301">
    <property type="term" value="F:kinase activity"/>
    <property type="evidence" value="ECO:0007669"/>
    <property type="project" value="InterPro"/>
</dbReference>
<dbReference type="Pfam" id="PF06414">
    <property type="entry name" value="Zeta_toxin"/>
    <property type="match status" value="1"/>
</dbReference>
<evidence type="ECO:0000256" key="5">
    <source>
        <dbReference type="ARBA" id="ARBA00032897"/>
    </source>
</evidence>
<evidence type="ECO:0000313" key="9">
    <source>
        <dbReference type="Proteomes" id="UP000018840"/>
    </source>
</evidence>
<reference evidence="8 9" key="1">
    <citation type="submission" date="2013-12" db="EMBL/GenBank/DDBJ databases">
        <title>A Varibaculum cambriense genome reconstructed from a premature infant gut community with otherwise low bacterial novelty that shifts toward anaerobic metabolism during the third week of life.</title>
        <authorList>
            <person name="Brown C.T."/>
            <person name="Sharon I."/>
            <person name="Thomas B.C."/>
            <person name="Castelle C.J."/>
            <person name="Morowitz M.J."/>
            <person name="Banfield J.F."/>
        </authorList>
    </citation>
    <scope>NUCLEOTIDE SEQUENCE [LARGE SCALE GENOMIC DNA]</scope>
    <source>
        <strain evidence="9">DORA_17_25</strain>
    </source>
</reference>